<evidence type="ECO:0000313" key="2">
    <source>
        <dbReference type="EMBL" id="AZS52109.1"/>
    </source>
</evidence>
<feature type="transmembrane region" description="Helical" evidence="1">
    <location>
        <begin position="356"/>
        <end position="374"/>
    </location>
</feature>
<dbReference type="AlphaFoldDB" id="A0A3Q9JL79"/>
<feature type="transmembrane region" description="Helical" evidence="1">
    <location>
        <begin position="276"/>
        <end position="297"/>
    </location>
</feature>
<feature type="transmembrane region" description="Helical" evidence="1">
    <location>
        <begin position="304"/>
        <end position="321"/>
    </location>
</feature>
<dbReference type="Proteomes" id="UP000273143">
    <property type="component" value="Chromosome"/>
</dbReference>
<evidence type="ECO:0000313" key="3">
    <source>
        <dbReference type="Proteomes" id="UP000273143"/>
    </source>
</evidence>
<feature type="transmembrane region" description="Helical" evidence="1">
    <location>
        <begin position="17"/>
        <end position="36"/>
    </location>
</feature>
<keyword evidence="1" id="KW-0812">Transmembrane</keyword>
<evidence type="ECO:0000256" key="1">
    <source>
        <dbReference type="SAM" id="Phobius"/>
    </source>
</evidence>
<keyword evidence="1" id="KW-0472">Membrane</keyword>
<gene>
    <name evidence="2" type="ORF">DM558_15600</name>
</gene>
<accession>A0A3Q9JL79</accession>
<protein>
    <recommendedName>
        <fullName evidence="4">Glycosyltransferase RgtA/B/C/D-like domain-containing protein</fullName>
    </recommendedName>
</protein>
<dbReference type="RefSeq" id="WP_127164753.1">
    <property type="nucleotide sequence ID" value="NZ_CP029822.1"/>
</dbReference>
<keyword evidence="3" id="KW-1185">Reference proteome</keyword>
<feature type="transmembrane region" description="Helical" evidence="1">
    <location>
        <begin position="170"/>
        <end position="196"/>
    </location>
</feature>
<name>A0A3Q9JL79_9GAMM</name>
<proteinExistence type="predicted"/>
<evidence type="ECO:0008006" key="4">
    <source>
        <dbReference type="Google" id="ProtNLM"/>
    </source>
</evidence>
<feature type="transmembrane region" description="Helical" evidence="1">
    <location>
        <begin position="93"/>
        <end position="113"/>
    </location>
</feature>
<dbReference type="KEGG" id="emo:DM558_15600"/>
<sequence length="515" mass="60244">MSVISNFSDKMAKIERVVFYLIVIFIALLLSTSNFLPMIDLPQHAGQVSTLKSFLLNETSAPWFDDIELNYLTTYWTAYGMAALLSLVFPINYAVNTVVGLTFLSFIISFSILRRMMSSKNTNILDWVLLPSFFGFAYTWGFLTFLLAIPVGVLLVIQNLKLIKTGHKKYFIFVILCGVLLYFSHMLVFLFFCLIASSMTIVNNNQFFIRQKLKQLTPFYLLFLFIPLFFFTSAFYASNELGKYNDLYYAGASYGVFENRLYSIFLYPWSIEKNNLFPLEIVSIMLIILPFVLGLKLSKDYKKYVPFVIFLVIWFALPEQVVRTAFVQQRFSIFLFPFYILLFESRSVNLLSTQKVLYFIWCCLSLLLLSLPMIDLVNFNRETKDFSDALNKIPSHKRMLGLVYDPRGSLRQGGVYIYFPSWYQAKKEGWVDFNFAWFSPQIIRYKSGHIPEALLGFAWYPKTFIKFKYCDKYEVLFVQCSQKVCESHEQLMQKSTCSHKIIYKNETWSVYNLEK</sequence>
<feature type="transmembrane region" description="Helical" evidence="1">
    <location>
        <begin position="217"/>
        <end position="237"/>
    </location>
</feature>
<feature type="transmembrane region" description="Helical" evidence="1">
    <location>
        <begin position="327"/>
        <end position="344"/>
    </location>
</feature>
<keyword evidence="1" id="KW-1133">Transmembrane helix</keyword>
<organism evidence="2 3">
    <name type="scientific">Entomomonas moraniae</name>
    <dbReference type="NCBI Taxonomy" id="2213226"/>
    <lineage>
        <taxon>Bacteria</taxon>
        <taxon>Pseudomonadati</taxon>
        <taxon>Pseudomonadota</taxon>
        <taxon>Gammaproteobacteria</taxon>
        <taxon>Pseudomonadales</taxon>
        <taxon>Pseudomonadaceae</taxon>
        <taxon>Entomomonas</taxon>
    </lineage>
</organism>
<reference evidence="3" key="1">
    <citation type="submission" date="2018-06" db="EMBL/GenBank/DDBJ databases">
        <title>Complete genome of Pseudomonas insecticola strain QZS01.</title>
        <authorList>
            <person name="Wang J."/>
            <person name="Su Q."/>
        </authorList>
    </citation>
    <scope>NUCLEOTIDE SEQUENCE [LARGE SCALE GENOMIC DNA]</scope>
    <source>
        <strain evidence="3">QZS01</strain>
    </source>
</reference>
<feature type="transmembrane region" description="Helical" evidence="1">
    <location>
        <begin position="125"/>
        <end position="158"/>
    </location>
</feature>
<dbReference type="EMBL" id="CP029822">
    <property type="protein sequence ID" value="AZS52109.1"/>
    <property type="molecule type" value="Genomic_DNA"/>
</dbReference>